<reference evidence="3" key="1">
    <citation type="submission" date="2013-09" db="EMBL/GenBank/DDBJ databases">
        <title>The Genome Sequence of Anopheles maculatus species B.</title>
        <authorList>
            <consortium name="The Broad Institute Genomics Platform"/>
            <person name="Neafsey D.E."/>
            <person name="Besansky N."/>
            <person name="Howell P."/>
            <person name="Walton C."/>
            <person name="Young S.K."/>
            <person name="Zeng Q."/>
            <person name="Gargeya S."/>
            <person name="Fitzgerald M."/>
            <person name="Haas B."/>
            <person name="Abouelleil A."/>
            <person name="Allen A.W."/>
            <person name="Alvarado L."/>
            <person name="Arachchi H.M."/>
            <person name="Berlin A.M."/>
            <person name="Chapman S.B."/>
            <person name="Gainer-Dewar J."/>
            <person name="Goldberg J."/>
            <person name="Griggs A."/>
            <person name="Gujja S."/>
            <person name="Hansen M."/>
            <person name="Howarth C."/>
            <person name="Imamovic A."/>
            <person name="Ireland A."/>
            <person name="Larimer J."/>
            <person name="McCowan C."/>
            <person name="Murphy C."/>
            <person name="Pearson M."/>
            <person name="Poon T.W."/>
            <person name="Priest M."/>
            <person name="Roberts A."/>
            <person name="Saif S."/>
            <person name="Shea T."/>
            <person name="Sisk P."/>
            <person name="Sykes S."/>
            <person name="Wortman J."/>
            <person name="Nusbaum C."/>
            <person name="Birren B."/>
        </authorList>
    </citation>
    <scope>NUCLEOTIDE SEQUENCE [LARGE SCALE GENOMIC DNA]</scope>
    <source>
        <strain evidence="3">maculatus3</strain>
    </source>
</reference>
<evidence type="ECO:0000313" key="3">
    <source>
        <dbReference type="Proteomes" id="UP000075901"/>
    </source>
</evidence>
<reference evidence="2" key="2">
    <citation type="submission" date="2020-05" db="UniProtKB">
        <authorList>
            <consortium name="EnsemblMetazoa"/>
        </authorList>
    </citation>
    <scope>IDENTIFICATION</scope>
    <source>
        <strain evidence="2">maculatus3</strain>
    </source>
</reference>
<keyword evidence="3" id="KW-1185">Reference proteome</keyword>
<protein>
    <submittedName>
        <fullName evidence="2">Uncharacterized protein</fullName>
    </submittedName>
</protein>
<dbReference type="Proteomes" id="UP000075901">
    <property type="component" value="Unassembled WGS sequence"/>
</dbReference>
<proteinExistence type="predicted"/>
<dbReference type="EnsemblMetazoa" id="AMAM017983-RA">
    <property type="protein sequence ID" value="AMAM017983-PA"/>
    <property type="gene ID" value="AMAM017983"/>
</dbReference>
<organism evidence="2 3">
    <name type="scientific">Anopheles maculatus</name>
    <dbReference type="NCBI Taxonomy" id="74869"/>
    <lineage>
        <taxon>Eukaryota</taxon>
        <taxon>Metazoa</taxon>
        <taxon>Ecdysozoa</taxon>
        <taxon>Arthropoda</taxon>
        <taxon>Hexapoda</taxon>
        <taxon>Insecta</taxon>
        <taxon>Pterygota</taxon>
        <taxon>Neoptera</taxon>
        <taxon>Endopterygota</taxon>
        <taxon>Diptera</taxon>
        <taxon>Nematocera</taxon>
        <taxon>Culicoidea</taxon>
        <taxon>Culicidae</taxon>
        <taxon>Anophelinae</taxon>
        <taxon>Anopheles</taxon>
        <taxon>Anopheles maculatus group</taxon>
    </lineage>
</organism>
<feature type="region of interest" description="Disordered" evidence="1">
    <location>
        <begin position="140"/>
        <end position="165"/>
    </location>
</feature>
<evidence type="ECO:0000313" key="2">
    <source>
        <dbReference type="EnsemblMetazoa" id="AMAM017983-PA"/>
    </source>
</evidence>
<name>A0A182T1Y0_9DIPT</name>
<dbReference type="VEuPathDB" id="VectorBase:AMAM017983"/>
<dbReference type="AlphaFoldDB" id="A0A182T1Y0"/>
<accession>A0A182T1Y0</accession>
<evidence type="ECO:0000256" key="1">
    <source>
        <dbReference type="SAM" id="MobiDB-lite"/>
    </source>
</evidence>
<sequence length="165" mass="17437">MRLFKAKKLLEGPQVLARGGATASSTEATYDNATYNDIIVLAGSTTSQSAKFEPDLPSLVSEEVETHAGTDATTAPPVSSAFVSPDCNQHLTEPSMAPIPHASSTDNVVCSINNTSTPESPHVRNQGVEARLMRDHLRPRTPPPGSQLGHGQPNATIGRNGIGKW</sequence>
<feature type="region of interest" description="Disordered" evidence="1">
    <location>
        <begin position="63"/>
        <end position="86"/>
    </location>
</feature>